<keyword evidence="5" id="KW-0677">Repeat</keyword>
<evidence type="ECO:0000256" key="7">
    <source>
        <dbReference type="ARBA" id="ARBA00023136"/>
    </source>
</evidence>
<comment type="subcellular location">
    <subcellularLocation>
        <location evidence="1">Endomembrane system</location>
        <topology evidence="1">Multi-pass membrane protein</topology>
    </subcellularLocation>
</comment>
<dbReference type="SMART" id="SM00679">
    <property type="entry name" value="CTNS"/>
    <property type="match status" value="2"/>
</dbReference>
<keyword evidence="4 9" id="KW-0812">Transmembrane</keyword>
<dbReference type="GO" id="GO:0005765">
    <property type="term" value="C:lysosomal membrane"/>
    <property type="evidence" value="ECO:0007669"/>
    <property type="project" value="TreeGrafter"/>
</dbReference>
<evidence type="ECO:0000256" key="5">
    <source>
        <dbReference type="ARBA" id="ARBA00022737"/>
    </source>
</evidence>
<dbReference type="PANTHER" id="PTHR13131:SF5">
    <property type="entry name" value="CYSTINOSIN"/>
    <property type="match status" value="1"/>
</dbReference>
<dbReference type="GO" id="GO:0015184">
    <property type="term" value="F:L-cystine transmembrane transporter activity"/>
    <property type="evidence" value="ECO:0007669"/>
    <property type="project" value="TreeGrafter"/>
</dbReference>
<evidence type="ECO:0000313" key="11">
    <source>
        <dbReference type="Proteomes" id="UP000079169"/>
    </source>
</evidence>
<keyword evidence="10" id="KW-0732">Signal</keyword>
<feature type="transmembrane region" description="Helical" evidence="9">
    <location>
        <begin position="153"/>
        <end position="171"/>
    </location>
</feature>
<feature type="transmembrane region" description="Helical" evidence="9">
    <location>
        <begin position="124"/>
        <end position="141"/>
    </location>
</feature>
<evidence type="ECO:0000313" key="12">
    <source>
        <dbReference type="RefSeq" id="XP_008468409.1"/>
    </source>
</evidence>
<evidence type="ECO:0000256" key="6">
    <source>
        <dbReference type="ARBA" id="ARBA00022989"/>
    </source>
</evidence>
<proteinExistence type="inferred from homology"/>
<dbReference type="PANTHER" id="PTHR13131">
    <property type="entry name" value="CYSTINOSIN"/>
    <property type="match status" value="1"/>
</dbReference>
<dbReference type="CTD" id="1497"/>
<protein>
    <submittedName>
        <fullName evidence="12">Cystinosin homolog</fullName>
    </submittedName>
</protein>
<keyword evidence="6 9" id="KW-1133">Transmembrane helix</keyword>
<dbReference type="GeneID" id="103505825"/>
<feature type="signal peptide" evidence="10">
    <location>
        <begin position="1"/>
        <end position="16"/>
    </location>
</feature>
<dbReference type="InterPro" id="IPR006603">
    <property type="entry name" value="PQ-loop_rpt"/>
</dbReference>
<dbReference type="RefSeq" id="XP_008468409.1">
    <property type="nucleotide sequence ID" value="XM_008470187.3"/>
</dbReference>
<keyword evidence="3" id="KW-0813">Transport</keyword>
<reference evidence="12" key="1">
    <citation type="submission" date="2025-08" db="UniProtKB">
        <authorList>
            <consortium name="RefSeq"/>
        </authorList>
    </citation>
    <scope>IDENTIFICATION</scope>
</reference>
<comment type="similarity">
    <text evidence="2">Belongs to the cystinosin family.</text>
</comment>
<keyword evidence="11" id="KW-1185">Reference proteome</keyword>
<dbReference type="Pfam" id="PF04193">
    <property type="entry name" value="PQ-loop"/>
    <property type="match status" value="2"/>
</dbReference>
<gene>
    <name evidence="12" type="primary">LOC103505825</name>
</gene>
<dbReference type="Gene3D" id="1.20.1280.290">
    <property type="match status" value="1"/>
</dbReference>
<dbReference type="KEGG" id="dci:103505825"/>
<accession>A0A1S3CV42</accession>
<dbReference type="Proteomes" id="UP000079169">
    <property type="component" value="Unplaced"/>
</dbReference>
<feature type="transmembrane region" description="Helical" evidence="9">
    <location>
        <begin position="201"/>
        <end position="221"/>
    </location>
</feature>
<evidence type="ECO:0000256" key="1">
    <source>
        <dbReference type="ARBA" id="ARBA00004127"/>
    </source>
</evidence>
<evidence type="ECO:0000256" key="10">
    <source>
        <dbReference type="SAM" id="SignalP"/>
    </source>
</evidence>
<evidence type="ECO:0000256" key="2">
    <source>
        <dbReference type="ARBA" id="ARBA00006855"/>
    </source>
</evidence>
<dbReference type="InterPro" id="IPR005282">
    <property type="entry name" value="LC_transporter"/>
</dbReference>
<evidence type="ECO:0000256" key="9">
    <source>
        <dbReference type="SAM" id="Phobius"/>
    </source>
</evidence>
<feature type="transmembrane region" description="Helical" evidence="9">
    <location>
        <begin position="292"/>
        <end position="316"/>
    </location>
</feature>
<evidence type="ECO:0000256" key="3">
    <source>
        <dbReference type="ARBA" id="ARBA00022448"/>
    </source>
</evidence>
<evidence type="ECO:0000256" key="8">
    <source>
        <dbReference type="ARBA" id="ARBA00048473"/>
    </source>
</evidence>
<dbReference type="NCBIfam" id="TIGR00951">
    <property type="entry name" value="2A43"/>
    <property type="match status" value="1"/>
</dbReference>
<dbReference type="STRING" id="121845.A0A1S3CV42"/>
<keyword evidence="7 9" id="KW-0472">Membrane</keyword>
<evidence type="ECO:0000256" key="4">
    <source>
        <dbReference type="ARBA" id="ARBA00022692"/>
    </source>
</evidence>
<organism evidence="11 12">
    <name type="scientific">Diaphorina citri</name>
    <name type="common">Asian citrus psyllid</name>
    <dbReference type="NCBI Taxonomy" id="121845"/>
    <lineage>
        <taxon>Eukaryota</taxon>
        <taxon>Metazoa</taxon>
        <taxon>Ecdysozoa</taxon>
        <taxon>Arthropoda</taxon>
        <taxon>Hexapoda</taxon>
        <taxon>Insecta</taxon>
        <taxon>Pterygota</taxon>
        <taxon>Neoptera</taxon>
        <taxon>Paraneoptera</taxon>
        <taxon>Hemiptera</taxon>
        <taxon>Sternorrhyncha</taxon>
        <taxon>Psylloidea</taxon>
        <taxon>Psyllidae</taxon>
        <taxon>Diaphorininae</taxon>
        <taxon>Diaphorina</taxon>
    </lineage>
</organism>
<feature type="transmembrane region" description="Helical" evidence="9">
    <location>
        <begin position="233"/>
        <end position="252"/>
    </location>
</feature>
<sequence>MLFFLLFSGAQTLANAQLLVSTPDISMLNNTETYFTVILNTPVSNNESKIVIKHNNDKVLSAEPSIIPVQPNIISSSWNVTITAKHPGNAILTVSLEPAQKDIKPSDIHVAVEKDFRLGLASDIIGWIYFSAWTISFYPQLYTNYKKKSVIGLNFDFLGLNLIGFTLYSLYNLGYYSSSLIQDQFFEKNGTNSNPVQLNDVFFSIHATIVTLLTIFQCLIYERGTQKVSIGARCLMCAYFLYLSGVLGLVLFNKFQWIDFLNQCSDVKLTITLIKYIPQAYMNFQRKSTSGWSIGNVLLDFTGGMFSILQMVILAINFDDWDGLLTLVPNPKT</sequence>
<comment type="catalytic activity">
    <reaction evidence="8">
        <text>L-cystine(out) + H(+)(out) = L-cystine(in) + H(+)(in)</text>
        <dbReference type="Rhea" id="RHEA:66172"/>
        <dbReference type="ChEBI" id="CHEBI:15378"/>
        <dbReference type="ChEBI" id="CHEBI:35491"/>
    </reaction>
    <physiologicalReaction direction="left-to-right" evidence="8">
        <dbReference type="Rhea" id="RHEA:66173"/>
    </physiologicalReaction>
</comment>
<dbReference type="OMA" id="NTETYFT"/>
<name>A0A1S3CV42_DIACI</name>
<dbReference type="PaxDb" id="121845-A0A1S3CV42"/>
<dbReference type="AlphaFoldDB" id="A0A1S3CV42"/>
<dbReference type="GO" id="GO:0012505">
    <property type="term" value="C:endomembrane system"/>
    <property type="evidence" value="ECO:0007669"/>
    <property type="project" value="UniProtKB-SubCell"/>
</dbReference>
<feature type="chain" id="PRO_5010306331" evidence="10">
    <location>
        <begin position="17"/>
        <end position="333"/>
    </location>
</feature>